<dbReference type="OrthoDB" id="9800398at2"/>
<dbReference type="RefSeq" id="WP_124999206.1">
    <property type="nucleotide sequence ID" value="NZ_BHYK01000005.1"/>
</dbReference>
<evidence type="ECO:0000313" key="1">
    <source>
        <dbReference type="EMBL" id="GCD09626.1"/>
    </source>
</evidence>
<evidence type="ECO:0000313" key="2">
    <source>
        <dbReference type="Proteomes" id="UP000287872"/>
    </source>
</evidence>
<protein>
    <recommendedName>
        <fullName evidence="3">Mor transcription activator domain-containing protein</fullName>
    </recommendedName>
</protein>
<dbReference type="AlphaFoldDB" id="A0A401UJA5"/>
<evidence type="ECO:0008006" key="3">
    <source>
        <dbReference type="Google" id="ProtNLM"/>
    </source>
</evidence>
<dbReference type="InterPro" id="IPR049739">
    <property type="entry name" value="YraL-like"/>
</dbReference>
<keyword evidence="2" id="KW-1185">Reference proteome</keyword>
<dbReference type="EMBL" id="BHYK01000005">
    <property type="protein sequence ID" value="GCD09626.1"/>
    <property type="molecule type" value="Genomic_DNA"/>
</dbReference>
<dbReference type="PANTHER" id="PTHR37812:SF1">
    <property type="entry name" value="MU-LIKE PROPHAGE FLUMU PROTEIN C"/>
    <property type="match status" value="1"/>
</dbReference>
<dbReference type="InterPro" id="IPR052411">
    <property type="entry name" value="c-mor_Regulatory_Protein"/>
</dbReference>
<accession>A0A401UJA5</accession>
<dbReference type="InterPro" id="IPR009057">
    <property type="entry name" value="Homeodomain-like_sf"/>
</dbReference>
<sequence>MSYIKANVVFPEELLKEIQKYVQGEMVYIPNSNGIRKEWGESSGNRAYLTGRNTEIRKKFVEGLSIDKLSSTFCLSIDSIKKIVYCNK</sequence>
<gene>
    <name evidence="1" type="primary">yraL</name>
    <name evidence="1" type="ORF">Ctaglu_12490</name>
</gene>
<reference evidence="1 2" key="1">
    <citation type="submission" date="2018-11" db="EMBL/GenBank/DDBJ databases">
        <title>Genome sequencing and assembly of Clostridium tagluense strain A121.</title>
        <authorList>
            <person name="Murakami T."/>
            <person name="Segawa T."/>
            <person name="Shcherbakova V.A."/>
            <person name="Mori H."/>
            <person name="Yoshimura Y."/>
        </authorList>
    </citation>
    <scope>NUCLEOTIDE SEQUENCE [LARGE SCALE GENOMIC DNA]</scope>
    <source>
        <strain evidence="1 2">A121</strain>
    </source>
</reference>
<dbReference type="Proteomes" id="UP000287872">
    <property type="component" value="Unassembled WGS sequence"/>
</dbReference>
<dbReference type="PANTHER" id="PTHR37812">
    <property type="entry name" value="MU-LIKE PROPHAGE FLUMU PROTEIN C"/>
    <property type="match status" value="1"/>
</dbReference>
<proteinExistence type="predicted"/>
<dbReference type="GeneID" id="77242119"/>
<dbReference type="NCBIfam" id="NF040785">
    <property type="entry name" value="CD3324_fam"/>
    <property type="match status" value="1"/>
</dbReference>
<name>A0A401UJA5_9CLOT</name>
<dbReference type="SUPFAM" id="SSF46689">
    <property type="entry name" value="Homeodomain-like"/>
    <property type="match status" value="1"/>
</dbReference>
<organism evidence="1 2">
    <name type="scientific">Clostridium tagluense</name>
    <dbReference type="NCBI Taxonomy" id="360422"/>
    <lineage>
        <taxon>Bacteria</taxon>
        <taxon>Bacillati</taxon>
        <taxon>Bacillota</taxon>
        <taxon>Clostridia</taxon>
        <taxon>Eubacteriales</taxon>
        <taxon>Clostridiaceae</taxon>
        <taxon>Clostridium</taxon>
    </lineage>
</organism>
<comment type="caution">
    <text evidence="1">The sequence shown here is derived from an EMBL/GenBank/DDBJ whole genome shotgun (WGS) entry which is preliminary data.</text>
</comment>